<comment type="caution">
    <text evidence="2">The sequence shown here is derived from an EMBL/GenBank/DDBJ whole genome shotgun (WGS) entry which is preliminary data.</text>
</comment>
<reference evidence="2" key="1">
    <citation type="journal article" date="2023" name="GigaByte">
        <title>Genome assembly of the bearded iris, Iris pallida Lam.</title>
        <authorList>
            <person name="Bruccoleri R.E."/>
            <person name="Oakeley E.J."/>
            <person name="Faust A.M.E."/>
            <person name="Altorfer M."/>
            <person name="Dessus-Babus S."/>
            <person name="Burckhardt D."/>
            <person name="Oertli M."/>
            <person name="Naumann U."/>
            <person name="Petersen F."/>
            <person name="Wong J."/>
        </authorList>
    </citation>
    <scope>NUCLEOTIDE SEQUENCE</scope>
    <source>
        <strain evidence="2">GSM-AAB239-AS_SAM_17_03QT</strain>
    </source>
</reference>
<keyword evidence="1" id="KW-0472">Membrane</keyword>
<reference evidence="2" key="2">
    <citation type="submission" date="2023-04" db="EMBL/GenBank/DDBJ databases">
        <authorList>
            <person name="Bruccoleri R.E."/>
            <person name="Oakeley E.J."/>
            <person name="Faust A.-M."/>
            <person name="Dessus-Babus S."/>
            <person name="Altorfer M."/>
            <person name="Burckhardt D."/>
            <person name="Oertli M."/>
            <person name="Naumann U."/>
            <person name="Petersen F."/>
            <person name="Wong J."/>
        </authorList>
    </citation>
    <scope>NUCLEOTIDE SEQUENCE</scope>
    <source>
        <strain evidence="2">GSM-AAB239-AS_SAM_17_03QT</strain>
        <tissue evidence="2">Leaf</tissue>
    </source>
</reference>
<feature type="transmembrane region" description="Helical" evidence="1">
    <location>
        <begin position="123"/>
        <end position="144"/>
    </location>
</feature>
<name>A0AAX6HF45_IRIPA</name>
<gene>
    <name evidence="2" type="ORF">M6B38_317250</name>
</gene>
<sequence>MFDQFLLSSPKPPFPSLRVFICFSPKGFIDGADAIAMSSTSILETTKPFSPFFADRSLRKPVLEPPQHVGIDIAEGLKAEPTRPARTMAMTMGESSREKAKARTLPTERWRPMRVNSRKHLRIHGINFFGLLLFWYLNFLGLLLRSRYINNLRRHGSGT</sequence>
<dbReference type="Proteomes" id="UP001140949">
    <property type="component" value="Unassembled WGS sequence"/>
</dbReference>
<dbReference type="EMBL" id="JANAVB010010197">
    <property type="protein sequence ID" value="KAJ6839201.1"/>
    <property type="molecule type" value="Genomic_DNA"/>
</dbReference>
<keyword evidence="1" id="KW-1133">Transmembrane helix</keyword>
<protein>
    <submittedName>
        <fullName evidence="2">Protein MARD1</fullName>
    </submittedName>
</protein>
<organism evidence="2 3">
    <name type="scientific">Iris pallida</name>
    <name type="common">Sweet iris</name>
    <dbReference type="NCBI Taxonomy" id="29817"/>
    <lineage>
        <taxon>Eukaryota</taxon>
        <taxon>Viridiplantae</taxon>
        <taxon>Streptophyta</taxon>
        <taxon>Embryophyta</taxon>
        <taxon>Tracheophyta</taxon>
        <taxon>Spermatophyta</taxon>
        <taxon>Magnoliopsida</taxon>
        <taxon>Liliopsida</taxon>
        <taxon>Asparagales</taxon>
        <taxon>Iridaceae</taxon>
        <taxon>Iridoideae</taxon>
        <taxon>Irideae</taxon>
        <taxon>Iris</taxon>
    </lineage>
</organism>
<keyword evidence="1" id="KW-0812">Transmembrane</keyword>
<evidence type="ECO:0000313" key="2">
    <source>
        <dbReference type="EMBL" id="KAJ6839201.1"/>
    </source>
</evidence>
<proteinExistence type="predicted"/>
<evidence type="ECO:0000313" key="3">
    <source>
        <dbReference type="Proteomes" id="UP001140949"/>
    </source>
</evidence>
<accession>A0AAX6HF45</accession>
<dbReference type="AlphaFoldDB" id="A0AAX6HF45"/>
<keyword evidence="3" id="KW-1185">Reference proteome</keyword>
<evidence type="ECO:0000256" key="1">
    <source>
        <dbReference type="SAM" id="Phobius"/>
    </source>
</evidence>